<organism evidence="1 2">
    <name type="scientific">Demequina litorisediminis</name>
    <dbReference type="NCBI Taxonomy" id="1849022"/>
    <lineage>
        <taxon>Bacteria</taxon>
        <taxon>Bacillati</taxon>
        <taxon>Actinomycetota</taxon>
        <taxon>Actinomycetes</taxon>
        <taxon>Micrococcales</taxon>
        <taxon>Demequinaceae</taxon>
        <taxon>Demequina</taxon>
    </lineage>
</organism>
<gene>
    <name evidence="1" type="ORF">GCM10025876_06640</name>
</gene>
<sequence>MKQQLWDAALTPDATLEERLSMRMAVMAVLIASKPDSDLGGTAADRAAAAQAVAARLVP</sequence>
<proteinExistence type="predicted"/>
<evidence type="ECO:0000313" key="2">
    <source>
        <dbReference type="Proteomes" id="UP001157125"/>
    </source>
</evidence>
<evidence type="ECO:0000313" key="1">
    <source>
        <dbReference type="EMBL" id="GMA34460.1"/>
    </source>
</evidence>
<dbReference type="EMBL" id="BSUN01000001">
    <property type="protein sequence ID" value="GMA34460.1"/>
    <property type="molecule type" value="Genomic_DNA"/>
</dbReference>
<comment type="caution">
    <text evidence="1">The sequence shown here is derived from an EMBL/GenBank/DDBJ whole genome shotgun (WGS) entry which is preliminary data.</text>
</comment>
<protein>
    <submittedName>
        <fullName evidence="1">Uncharacterized protein</fullName>
    </submittedName>
</protein>
<name>A0ABQ6I9Q3_9MICO</name>
<keyword evidence="2" id="KW-1185">Reference proteome</keyword>
<reference evidence="2" key="1">
    <citation type="journal article" date="2019" name="Int. J. Syst. Evol. Microbiol.">
        <title>The Global Catalogue of Microorganisms (GCM) 10K type strain sequencing project: providing services to taxonomists for standard genome sequencing and annotation.</title>
        <authorList>
            <consortium name="The Broad Institute Genomics Platform"/>
            <consortium name="The Broad Institute Genome Sequencing Center for Infectious Disease"/>
            <person name="Wu L."/>
            <person name="Ma J."/>
        </authorList>
    </citation>
    <scope>NUCLEOTIDE SEQUENCE [LARGE SCALE GENOMIC DNA]</scope>
    <source>
        <strain evidence="2">NBRC 112299</strain>
    </source>
</reference>
<dbReference type="Proteomes" id="UP001157125">
    <property type="component" value="Unassembled WGS sequence"/>
</dbReference>
<accession>A0ABQ6I9Q3</accession>